<dbReference type="AlphaFoldDB" id="A0A382GP48"/>
<dbReference type="EMBL" id="UINC01056481">
    <property type="protein sequence ID" value="SVB76565.1"/>
    <property type="molecule type" value="Genomic_DNA"/>
</dbReference>
<proteinExistence type="predicted"/>
<name>A0A382GP48_9ZZZZ</name>
<protein>
    <submittedName>
        <fullName evidence="2">Uncharacterized protein</fullName>
    </submittedName>
</protein>
<organism evidence="2">
    <name type="scientific">marine metagenome</name>
    <dbReference type="NCBI Taxonomy" id="408172"/>
    <lineage>
        <taxon>unclassified sequences</taxon>
        <taxon>metagenomes</taxon>
        <taxon>ecological metagenomes</taxon>
    </lineage>
</organism>
<gene>
    <name evidence="2" type="ORF">METZ01_LOCUS229419</name>
</gene>
<reference evidence="2" key="1">
    <citation type="submission" date="2018-05" db="EMBL/GenBank/DDBJ databases">
        <authorList>
            <person name="Lanie J.A."/>
            <person name="Ng W.-L."/>
            <person name="Kazmierczak K.M."/>
            <person name="Andrzejewski T.M."/>
            <person name="Davidsen T.M."/>
            <person name="Wayne K.J."/>
            <person name="Tettelin H."/>
            <person name="Glass J.I."/>
            <person name="Rusch D."/>
            <person name="Podicherti R."/>
            <person name="Tsui H.-C.T."/>
            <person name="Winkler M.E."/>
        </authorList>
    </citation>
    <scope>NUCLEOTIDE SEQUENCE</scope>
</reference>
<evidence type="ECO:0000313" key="2">
    <source>
        <dbReference type="EMBL" id="SVB76565.1"/>
    </source>
</evidence>
<sequence length="151" mass="16775">MYKNTLFALLVAVFLLGSQATSAVEESNFAVGDKWAFGKEIDLMEEASSAISELEGNITELMSSEEAELVKNASGLELTSFELGNEAIVGFYYTGEVVDDFDQMIHMQTEQSLYSHTVLGTKFTSMFPTEGTHELRLECTESEEEEEEEAE</sequence>
<evidence type="ECO:0000256" key="1">
    <source>
        <dbReference type="SAM" id="MobiDB-lite"/>
    </source>
</evidence>
<feature type="region of interest" description="Disordered" evidence="1">
    <location>
        <begin position="131"/>
        <end position="151"/>
    </location>
</feature>
<accession>A0A382GP48</accession>
<feature type="compositionally biased region" description="Acidic residues" evidence="1">
    <location>
        <begin position="140"/>
        <end position="151"/>
    </location>
</feature>
<feature type="non-terminal residue" evidence="2">
    <location>
        <position position="151"/>
    </location>
</feature>